<dbReference type="Gene3D" id="3.30.420.10">
    <property type="entry name" value="Ribonuclease H-like superfamily/Ribonuclease H"/>
    <property type="match status" value="1"/>
</dbReference>
<dbReference type="FunFam" id="1.10.150.20:FF:000002">
    <property type="entry name" value="DNA polymerase I"/>
    <property type="match status" value="1"/>
</dbReference>
<comment type="function">
    <text evidence="17">In addition to polymerase activity, this DNA polymerase exhibits 3'-5' and 5'-3' exonuclease activity.</text>
</comment>
<dbReference type="InterPro" id="IPR020045">
    <property type="entry name" value="DNA_polI_H3TH"/>
</dbReference>
<dbReference type="GO" id="GO:0008409">
    <property type="term" value="F:5'-3' exonuclease activity"/>
    <property type="evidence" value="ECO:0007669"/>
    <property type="project" value="UniProtKB-UniRule"/>
</dbReference>
<keyword evidence="9 17" id="KW-0227">DNA damage</keyword>
<dbReference type="InterPro" id="IPR018320">
    <property type="entry name" value="DNA_polymerase_1"/>
</dbReference>
<dbReference type="RefSeq" id="WP_085786428.1">
    <property type="nucleotide sequence ID" value="NZ_CP019937.1"/>
</dbReference>
<feature type="domain" description="5'-3' exonuclease" evidence="19">
    <location>
        <begin position="13"/>
        <end position="273"/>
    </location>
</feature>
<name>A0A1W6P0W8_9RHOB</name>
<keyword evidence="5 17" id="KW-0808">Transferase</keyword>
<dbReference type="Gene3D" id="1.10.150.20">
    <property type="entry name" value="5' to 3' exonuclease, C-terminal subdomain"/>
    <property type="match status" value="2"/>
</dbReference>
<keyword evidence="7 17" id="KW-0235">DNA replication</keyword>
<dbReference type="SUPFAM" id="SSF53098">
    <property type="entry name" value="Ribonuclease H-like"/>
    <property type="match status" value="1"/>
</dbReference>
<dbReference type="FunFam" id="3.40.50.1010:FF:000001">
    <property type="entry name" value="DNA polymerase I"/>
    <property type="match status" value="1"/>
</dbReference>
<dbReference type="Gene3D" id="3.30.70.370">
    <property type="match status" value="1"/>
</dbReference>
<dbReference type="InterPro" id="IPR019760">
    <property type="entry name" value="DNA-dir_DNA_pol_A_CS"/>
</dbReference>
<dbReference type="InterPro" id="IPR029060">
    <property type="entry name" value="PIN-like_dom_sf"/>
</dbReference>
<evidence type="ECO:0000256" key="8">
    <source>
        <dbReference type="ARBA" id="ARBA00022722"/>
    </source>
</evidence>
<feature type="domain" description="DNA-directed DNA polymerase family A palm" evidence="20">
    <location>
        <begin position="701"/>
        <end position="904"/>
    </location>
</feature>
<dbReference type="SMART" id="SM00279">
    <property type="entry name" value="HhH2"/>
    <property type="match status" value="1"/>
</dbReference>
<dbReference type="CDD" id="cd08637">
    <property type="entry name" value="DNA_pol_A_pol_I_C"/>
    <property type="match status" value="1"/>
</dbReference>
<dbReference type="InterPro" id="IPR020046">
    <property type="entry name" value="5-3_exonucl_a-hlix_arch_N"/>
</dbReference>
<dbReference type="NCBIfam" id="NF004397">
    <property type="entry name" value="PRK05755.1"/>
    <property type="match status" value="1"/>
</dbReference>
<dbReference type="FunFam" id="1.10.150.20:FF:000003">
    <property type="entry name" value="DNA polymerase I"/>
    <property type="match status" value="1"/>
</dbReference>
<dbReference type="PANTHER" id="PTHR10133">
    <property type="entry name" value="DNA POLYMERASE I"/>
    <property type="match status" value="1"/>
</dbReference>
<evidence type="ECO:0000256" key="9">
    <source>
        <dbReference type="ARBA" id="ARBA00022763"/>
    </source>
</evidence>
<dbReference type="KEGG" id="kro:BVG79_01626"/>
<evidence type="ECO:0000256" key="14">
    <source>
        <dbReference type="ARBA" id="ARBA00023204"/>
    </source>
</evidence>
<dbReference type="SUPFAM" id="SSF56672">
    <property type="entry name" value="DNA/RNA polymerases"/>
    <property type="match status" value="1"/>
</dbReference>
<comment type="catalytic activity">
    <reaction evidence="15 17">
        <text>DNA(n) + a 2'-deoxyribonucleoside 5'-triphosphate = DNA(n+1) + diphosphate</text>
        <dbReference type="Rhea" id="RHEA:22508"/>
        <dbReference type="Rhea" id="RHEA-COMP:17339"/>
        <dbReference type="Rhea" id="RHEA-COMP:17340"/>
        <dbReference type="ChEBI" id="CHEBI:33019"/>
        <dbReference type="ChEBI" id="CHEBI:61560"/>
        <dbReference type="ChEBI" id="CHEBI:173112"/>
        <dbReference type="EC" id="2.7.7.7"/>
    </reaction>
</comment>
<dbReference type="AlphaFoldDB" id="A0A1W6P0W8"/>
<sequence>MTDTIKAPFGAGSHLHLIDGSAYIFRAYHALPPLTRKSDGLPVGAVAGFCAMLQRYVENNTGPEAASHIAVIFDKGSITFRNGIYPEYKAHRPPLPEDLRPQFPLTRAATAAFNIVYKEIEGFEADDIIATLARQAAEAGGRVTVISSDKDLMQLVGPQVVMFDPMKNKVIDAEGVVEKFGVGPQRVVDVQALAGDSVDNVPGAPGIGIKTAAQLINEYGDLETLLASAAQIKQPKRRETLLNFADQIRISQRLVQLDNHVPLDFDLDDLTLRAPDADTLLAFLTQMEFRTMSKRVADRMGVDAPMIAAAVTKAAAPKADAPAPIAPPTAPIDHSGYVTITTAEVLAQWIAAIRQQGFVAFDTETTSLDEMQAELVGISLATQPGVAAYIPVGHLSQGGDDLFADNSLASGQLPLNDVLAALRPVLEDPSVLKIGQNIKYDVKIMARHGITLAPVDDTMLLSYALNAGLHNHGMDDLSELYLNHRPIPIKDLIGSGKSMVTFDHVPIDKAATYAAEDADVTLRLWHHFKPQLHTARVTTVYETLERPLIPVLARMEMAGVQVDRDTLARMSNAFAQKMVQLEEEIHASAGRSFNVGSPKQLGEILFDEMGLPGGTKGKNGAWGTGADVLEDLATEHALPGLVLDWRQLSKLKSTYTDALQDHINPDTGRVHTSYSIAGAITGRLASTDPNLQNIPVRTEEGRRIRGAFVAPAGKVLVSLDYSQIELRILAEVAGIEALKDAFRQGIDIHAATASEMFNVPLEDMTSEIRRQAKAINFGVIYGISAFGLARNLRIPRDRAQAFIDRYFERFPGIRAYMDETVAYAKEHGHVRTMFGRRINTPEINAKGPTAGFARRAAINAPIQGTAADIIRRAMIRMEPAIADLPAKMLLQVHDELLFEVEAPAADKLIDVARDIMENASAPAVHLGLKLVVEAGKGHSWAEAH</sequence>
<dbReference type="InterPro" id="IPR002421">
    <property type="entry name" value="5-3_exonuclease"/>
</dbReference>
<keyword evidence="6 17" id="KW-0548">Nucleotidyltransferase</keyword>
<dbReference type="FunFam" id="3.30.420.10:FF:000026">
    <property type="entry name" value="DNA polymerase I"/>
    <property type="match status" value="1"/>
</dbReference>
<dbReference type="PANTHER" id="PTHR10133:SF27">
    <property type="entry name" value="DNA POLYMERASE NU"/>
    <property type="match status" value="1"/>
</dbReference>
<dbReference type="SMART" id="SM00475">
    <property type="entry name" value="53EXOc"/>
    <property type="match status" value="1"/>
</dbReference>
<dbReference type="InterPro" id="IPR002562">
    <property type="entry name" value="3'-5'_exonuclease_dom"/>
</dbReference>
<dbReference type="InterPro" id="IPR001098">
    <property type="entry name" value="DNA-dir_DNA_pol_A_palm_dom"/>
</dbReference>
<dbReference type="GO" id="GO:0008408">
    <property type="term" value="F:3'-5' exonuclease activity"/>
    <property type="evidence" value="ECO:0007669"/>
    <property type="project" value="UniProtKB-UniRule"/>
</dbReference>
<comment type="subunit">
    <text evidence="2">Single-chain monomer with multiple functions.</text>
</comment>
<comment type="similarity">
    <text evidence="1 17">Belongs to the DNA polymerase type-A family.</text>
</comment>
<dbReference type="Pfam" id="PF00476">
    <property type="entry name" value="DNA_pol_A"/>
    <property type="match status" value="1"/>
</dbReference>
<dbReference type="InterPro" id="IPR002298">
    <property type="entry name" value="DNA_polymerase_A"/>
</dbReference>
<dbReference type="SMART" id="SM00482">
    <property type="entry name" value="POLAc"/>
    <property type="match status" value="1"/>
</dbReference>
<dbReference type="PRINTS" id="PR00868">
    <property type="entry name" value="DNAPOLI"/>
</dbReference>
<evidence type="ECO:0000256" key="2">
    <source>
        <dbReference type="ARBA" id="ARBA00011541"/>
    </source>
</evidence>
<protein>
    <recommendedName>
        <fullName evidence="4 16">DNA polymerase I</fullName>
        <ecNumber evidence="3 16">2.7.7.7</ecNumber>
    </recommendedName>
</protein>
<dbReference type="GO" id="GO:0003677">
    <property type="term" value="F:DNA binding"/>
    <property type="evidence" value="ECO:0007669"/>
    <property type="project" value="UniProtKB-UniRule"/>
</dbReference>
<dbReference type="InterPro" id="IPR012337">
    <property type="entry name" value="RNaseH-like_sf"/>
</dbReference>
<gene>
    <name evidence="17 21" type="primary">polA</name>
    <name evidence="21" type="ORF">BVG79_01626</name>
</gene>
<keyword evidence="12 17" id="KW-0239">DNA-directed DNA polymerase</keyword>
<evidence type="ECO:0000256" key="13">
    <source>
        <dbReference type="ARBA" id="ARBA00023125"/>
    </source>
</evidence>
<keyword evidence="8" id="KW-0540">Nuclease</keyword>
<evidence type="ECO:0000256" key="11">
    <source>
        <dbReference type="ARBA" id="ARBA00022839"/>
    </source>
</evidence>
<dbReference type="InterPro" id="IPR043502">
    <property type="entry name" value="DNA/RNA_pol_sf"/>
</dbReference>
<dbReference type="GO" id="GO:0006302">
    <property type="term" value="P:double-strand break repair"/>
    <property type="evidence" value="ECO:0007669"/>
    <property type="project" value="TreeGrafter"/>
</dbReference>
<evidence type="ECO:0000256" key="6">
    <source>
        <dbReference type="ARBA" id="ARBA00022695"/>
    </source>
</evidence>
<dbReference type="SMART" id="SM00474">
    <property type="entry name" value="35EXOc"/>
    <property type="match status" value="1"/>
</dbReference>
<dbReference type="FunFam" id="1.20.1060.10:FF:000001">
    <property type="entry name" value="DNA polymerase I"/>
    <property type="match status" value="1"/>
</dbReference>
<accession>A0A1W6P0W8</accession>
<dbReference type="PROSITE" id="PS00447">
    <property type="entry name" value="DNA_POLYMERASE_A"/>
    <property type="match status" value="1"/>
</dbReference>
<dbReference type="GO" id="GO:0003887">
    <property type="term" value="F:DNA-directed DNA polymerase activity"/>
    <property type="evidence" value="ECO:0007669"/>
    <property type="project" value="UniProtKB-UniRule"/>
</dbReference>
<evidence type="ECO:0000256" key="16">
    <source>
        <dbReference type="NCBIfam" id="TIGR00593"/>
    </source>
</evidence>
<evidence type="ECO:0000259" key="20">
    <source>
        <dbReference type="SMART" id="SM00482"/>
    </source>
</evidence>
<organism evidence="21 22">
    <name type="scientific">Ketogulonicigenium robustum</name>
    <dbReference type="NCBI Taxonomy" id="92947"/>
    <lineage>
        <taxon>Bacteria</taxon>
        <taxon>Pseudomonadati</taxon>
        <taxon>Pseudomonadota</taxon>
        <taxon>Alphaproteobacteria</taxon>
        <taxon>Rhodobacterales</taxon>
        <taxon>Roseobacteraceae</taxon>
        <taxon>Ketogulonicigenium</taxon>
    </lineage>
</organism>
<evidence type="ECO:0000256" key="4">
    <source>
        <dbReference type="ARBA" id="ARBA00020311"/>
    </source>
</evidence>
<dbReference type="Pfam" id="PF02739">
    <property type="entry name" value="5_3_exonuc_N"/>
    <property type="match status" value="1"/>
</dbReference>
<evidence type="ECO:0000256" key="17">
    <source>
        <dbReference type="RuleBase" id="RU004460"/>
    </source>
</evidence>
<dbReference type="InterPro" id="IPR036279">
    <property type="entry name" value="5-3_exonuclease_C_sf"/>
</dbReference>
<reference evidence="21 22" key="1">
    <citation type="submission" date="2017-02" db="EMBL/GenBank/DDBJ databases">
        <title>Ketogulonicigenium robustum SPU B003 Genome sequencing and assembly.</title>
        <authorList>
            <person name="Li Y."/>
            <person name="Liu L."/>
            <person name="Wang C."/>
            <person name="Zhang M."/>
            <person name="Zhang T."/>
            <person name="Zhang Y."/>
        </authorList>
    </citation>
    <scope>NUCLEOTIDE SEQUENCE [LARGE SCALE GENOMIC DNA]</scope>
    <source>
        <strain evidence="21 22">SPU_B003</strain>
    </source>
</reference>
<dbReference type="OrthoDB" id="9806424at2"/>
<evidence type="ECO:0000259" key="19">
    <source>
        <dbReference type="SMART" id="SM00475"/>
    </source>
</evidence>
<keyword evidence="13 17" id="KW-0238">DNA-binding</keyword>
<keyword evidence="14 17" id="KW-0234">DNA repair</keyword>
<keyword evidence="11 17" id="KW-0269">Exonuclease</keyword>
<dbReference type="CDD" id="cd06139">
    <property type="entry name" value="DNA_polA_I_Ecoli_like_exo"/>
    <property type="match status" value="1"/>
</dbReference>
<dbReference type="STRING" id="92947.BVG79_01626"/>
<dbReference type="CDD" id="cd09859">
    <property type="entry name" value="PIN_53EXO"/>
    <property type="match status" value="1"/>
</dbReference>
<dbReference type="SUPFAM" id="SSF88723">
    <property type="entry name" value="PIN domain-like"/>
    <property type="match status" value="1"/>
</dbReference>
<dbReference type="Proteomes" id="UP000242447">
    <property type="component" value="Chromosome"/>
</dbReference>
<dbReference type="InterPro" id="IPR008918">
    <property type="entry name" value="HhH2"/>
</dbReference>
<evidence type="ECO:0000256" key="12">
    <source>
        <dbReference type="ARBA" id="ARBA00022932"/>
    </source>
</evidence>
<dbReference type="Pfam" id="PF01612">
    <property type="entry name" value="DNA_pol_A_exo1"/>
    <property type="match status" value="1"/>
</dbReference>
<evidence type="ECO:0000256" key="10">
    <source>
        <dbReference type="ARBA" id="ARBA00022801"/>
    </source>
</evidence>
<dbReference type="Pfam" id="PF01367">
    <property type="entry name" value="5_3_exonuc"/>
    <property type="match status" value="1"/>
</dbReference>
<evidence type="ECO:0000313" key="22">
    <source>
        <dbReference type="Proteomes" id="UP000242447"/>
    </source>
</evidence>
<dbReference type="EC" id="2.7.7.7" evidence="3 16"/>
<feature type="domain" description="3'-5' exonuclease" evidence="18">
    <location>
        <begin position="337"/>
        <end position="533"/>
    </location>
</feature>
<proteinExistence type="inferred from homology"/>
<dbReference type="NCBIfam" id="TIGR00593">
    <property type="entry name" value="pola"/>
    <property type="match status" value="1"/>
</dbReference>
<dbReference type="InterPro" id="IPR036397">
    <property type="entry name" value="RNaseH_sf"/>
</dbReference>
<evidence type="ECO:0000313" key="21">
    <source>
        <dbReference type="EMBL" id="ARO14970.1"/>
    </source>
</evidence>
<evidence type="ECO:0000256" key="1">
    <source>
        <dbReference type="ARBA" id="ARBA00007705"/>
    </source>
</evidence>
<dbReference type="EMBL" id="CP019937">
    <property type="protein sequence ID" value="ARO14970.1"/>
    <property type="molecule type" value="Genomic_DNA"/>
</dbReference>
<evidence type="ECO:0000256" key="7">
    <source>
        <dbReference type="ARBA" id="ARBA00022705"/>
    </source>
</evidence>
<evidence type="ECO:0000259" key="18">
    <source>
        <dbReference type="SMART" id="SM00474"/>
    </source>
</evidence>
<evidence type="ECO:0000256" key="5">
    <source>
        <dbReference type="ARBA" id="ARBA00022679"/>
    </source>
</evidence>
<dbReference type="SUPFAM" id="SSF47807">
    <property type="entry name" value="5' to 3' exonuclease, C-terminal subdomain"/>
    <property type="match status" value="1"/>
</dbReference>
<dbReference type="Gene3D" id="1.20.1060.10">
    <property type="entry name" value="Taq DNA Polymerase, Chain T, domain 4"/>
    <property type="match status" value="1"/>
</dbReference>
<dbReference type="Gene3D" id="3.40.50.1010">
    <property type="entry name" value="5'-nuclease"/>
    <property type="match status" value="1"/>
</dbReference>
<keyword evidence="10 17" id="KW-0378">Hydrolase</keyword>
<evidence type="ECO:0000256" key="3">
    <source>
        <dbReference type="ARBA" id="ARBA00012417"/>
    </source>
</evidence>
<keyword evidence="22" id="KW-1185">Reference proteome</keyword>
<dbReference type="GO" id="GO:0006261">
    <property type="term" value="P:DNA-templated DNA replication"/>
    <property type="evidence" value="ECO:0007669"/>
    <property type="project" value="UniProtKB-UniRule"/>
</dbReference>
<dbReference type="CDD" id="cd09898">
    <property type="entry name" value="H3TH_53EXO"/>
    <property type="match status" value="1"/>
</dbReference>
<evidence type="ECO:0000256" key="15">
    <source>
        <dbReference type="ARBA" id="ARBA00049244"/>
    </source>
</evidence>